<proteinExistence type="predicted"/>
<dbReference type="Proteomes" id="UP000257648">
    <property type="component" value="Segment"/>
</dbReference>
<dbReference type="GeneID" id="55001954"/>
<evidence type="ECO:0000313" key="1">
    <source>
        <dbReference type="EMBL" id="AXQ70573.1"/>
    </source>
</evidence>
<dbReference type="RefSeq" id="YP_009810932.1">
    <property type="nucleotide sequence ID" value="NC_048049.1"/>
</dbReference>
<organism evidence="1 2">
    <name type="scientific">Synechococcus phage S-T4</name>
    <dbReference type="NCBI Taxonomy" id="2268578"/>
    <lineage>
        <taxon>Viruses</taxon>
        <taxon>Duplodnaviria</taxon>
        <taxon>Heunggongvirae</taxon>
        <taxon>Uroviricota</taxon>
        <taxon>Caudoviricetes</taxon>
        <taxon>Pantevenvirales</taxon>
        <taxon>Kyanoviridae</taxon>
        <taxon>Tamkungvirus</taxon>
        <taxon>Tamkungvirus ST4</taxon>
    </lineage>
</organism>
<sequence>MATSPYRNQIQNRNFLSPTGFEFTINKNPKINFFCQTANIPEISLGTAIQPSYLKNLDVPGEKLQYADFTMSFLVDENFENYMAVHNWLTGLGFPKTPQQFEDLTTDNEGITDQYQEQFSDGSLIVLSSNLRPNFKITFRDLFPVSLSGLDFDSKLQSEEFFTAQAVFKYSIYEVTNLFGTNL</sequence>
<dbReference type="KEGG" id="vg:55001954"/>
<protein>
    <submittedName>
        <fullName evidence="1">Tail completion protein</fullName>
    </submittedName>
</protein>
<dbReference type="EMBL" id="MH412654">
    <property type="protein sequence ID" value="AXQ70573.1"/>
    <property type="molecule type" value="Genomic_DNA"/>
</dbReference>
<name>A0A385EFI8_9CAUD</name>
<reference evidence="2" key="1">
    <citation type="submission" date="2018-05" db="EMBL/GenBank/DDBJ databases">
        <authorList>
            <person name="You S."/>
        </authorList>
    </citation>
    <scope>NUCLEOTIDE SEQUENCE [LARGE SCALE GENOMIC DNA]</scope>
</reference>
<accession>A0A385EFI8</accession>
<keyword evidence="2" id="KW-1185">Reference proteome</keyword>
<evidence type="ECO:0000313" key="2">
    <source>
        <dbReference type="Proteomes" id="UP000257648"/>
    </source>
</evidence>